<dbReference type="EMBL" id="JAQQWI010000011">
    <property type="protein sequence ID" value="KAK8017252.1"/>
    <property type="molecule type" value="Genomic_DNA"/>
</dbReference>
<gene>
    <name evidence="1" type="ORF">PG991_008328</name>
</gene>
<protein>
    <submittedName>
        <fullName evidence="1">Uncharacterized protein</fullName>
    </submittedName>
</protein>
<evidence type="ECO:0000313" key="1">
    <source>
        <dbReference type="EMBL" id="KAK8017252.1"/>
    </source>
</evidence>
<reference evidence="1 2" key="1">
    <citation type="submission" date="2023-01" db="EMBL/GenBank/DDBJ databases">
        <title>Analysis of 21 Apiospora genomes using comparative genomics revels a genus with tremendous synthesis potential of carbohydrate active enzymes and secondary metabolites.</title>
        <authorList>
            <person name="Sorensen T."/>
        </authorList>
    </citation>
    <scope>NUCLEOTIDE SEQUENCE [LARGE SCALE GENOMIC DNA]</scope>
    <source>
        <strain evidence="1 2">CBS 20057</strain>
    </source>
</reference>
<keyword evidence="2" id="KW-1185">Reference proteome</keyword>
<evidence type="ECO:0000313" key="2">
    <source>
        <dbReference type="Proteomes" id="UP001396898"/>
    </source>
</evidence>
<sequence>MASLSSVDPMVTFSGFRSPFERSYGPFADLLFDSQRRQCHDMRDKVYALYGLAPCELQKLHPPNYDKHQELVFQETAAYLVRREYSELHGLFDAYGFRDGESPDMLSSYPSWVPNFAADEKEHLQCFRTDYVTEKLTLDGGGSYPPLVSDDLCTLETVAHSLGKVRIVLEFGKTIEAIAAQVVKLMDVERLVHEMGKASGCKVARYTNSYLDQFTQTLSWTRDLAGHQLVVTEYGYIGLCPRHTRNGDLVALIPYLRRPTALREIIQKSPTDKMYKIIGFTYFPELVEGDGHNDIQGATPSSMMGIDKNVEKNKSKMEAAIFAPYASQDRRDINMVVQYFADTYGAENNVPDEPASEKLKAYAVEALEYLEVGDIVQLRRQATAALHYMEYTNT</sequence>
<dbReference type="PANTHER" id="PTHR24148">
    <property type="entry name" value="ANKYRIN REPEAT DOMAIN-CONTAINING PROTEIN 39 HOMOLOG-RELATED"/>
    <property type="match status" value="1"/>
</dbReference>
<organism evidence="1 2">
    <name type="scientific">Apiospora marii</name>
    <dbReference type="NCBI Taxonomy" id="335849"/>
    <lineage>
        <taxon>Eukaryota</taxon>
        <taxon>Fungi</taxon>
        <taxon>Dikarya</taxon>
        <taxon>Ascomycota</taxon>
        <taxon>Pezizomycotina</taxon>
        <taxon>Sordariomycetes</taxon>
        <taxon>Xylariomycetidae</taxon>
        <taxon>Amphisphaeriales</taxon>
        <taxon>Apiosporaceae</taxon>
        <taxon>Apiospora</taxon>
    </lineage>
</organism>
<dbReference type="InterPro" id="IPR052895">
    <property type="entry name" value="HetReg/Transcr_Mod"/>
</dbReference>
<dbReference type="PANTHER" id="PTHR24148:SF64">
    <property type="entry name" value="HETEROKARYON INCOMPATIBILITY DOMAIN-CONTAINING PROTEIN"/>
    <property type="match status" value="1"/>
</dbReference>
<name>A0ABR1RQT4_9PEZI</name>
<dbReference type="Proteomes" id="UP001396898">
    <property type="component" value="Unassembled WGS sequence"/>
</dbReference>
<comment type="caution">
    <text evidence="1">The sequence shown here is derived from an EMBL/GenBank/DDBJ whole genome shotgun (WGS) entry which is preliminary data.</text>
</comment>
<accession>A0ABR1RQT4</accession>
<proteinExistence type="predicted"/>